<comment type="caution">
    <text evidence="1">The sequence shown here is derived from an EMBL/GenBank/DDBJ whole genome shotgun (WGS) entry which is preliminary data.</text>
</comment>
<protein>
    <submittedName>
        <fullName evidence="1">Terminase subunit</fullName>
    </submittedName>
</protein>
<dbReference type="Proteomes" id="UP000051330">
    <property type="component" value="Unassembled WGS sequence"/>
</dbReference>
<sequence>MKVGMAGKYKVLQMSKGNLTKKQQEAKLQAEILAADGLTPLQVSPPNHLDPIARQEYKRIIASLGKLPLRNLDRAELENYCTWYSVYKNTSINMKHALSAGDEEEYYSYVGVLNKATVAIKGLASDLGLNVNSRMAMNMPKEPKETQSLTDMFG</sequence>
<dbReference type="Pfam" id="PF05119">
    <property type="entry name" value="Terminase_4"/>
    <property type="match status" value="1"/>
</dbReference>
<dbReference type="AlphaFoldDB" id="A0A0R1MXZ6"/>
<reference evidence="1 2" key="1">
    <citation type="journal article" date="2015" name="Genome Announc.">
        <title>Expanding the biotechnology potential of lactobacilli through comparative genomics of 213 strains and associated genera.</title>
        <authorList>
            <person name="Sun Z."/>
            <person name="Harris H.M."/>
            <person name="McCann A."/>
            <person name="Guo C."/>
            <person name="Argimon S."/>
            <person name="Zhang W."/>
            <person name="Yang X."/>
            <person name="Jeffery I.B."/>
            <person name="Cooney J.C."/>
            <person name="Kagawa T.F."/>
            <person name="Liu W."/>
            <person name="Song Y."/>
            <person name="Salvetti E."/>
            <person name="Wrobel A."/>
            <person name="Rasinkangas P."/>
            <person name="Parkhill J."/>
            <person name="Rea M.C."/>
            <person name="O'Sullivan O."/>
            <person name="Ritari J."/>
            <person name="Douillard F.P."/>
            <person name="Paul Ross R."/>
            <person name="Yang R."/>
            <person name="Briner A.E."/>
            <person name="Felis G.E."/>
            <person name="de Vos W.M."/>
            <person name="Barrangou R."/>
            <person name="Klaenhammer T.R."/>
            <person name="Caufield P.W."/>
            <person name="Cui Y."/>
            <person name="Zhang H."/>
            <person name="O'Toole P.W."/>
        </authorList>
    </citation>
    <scope>NUCLEOTIDE SEQUENCE [LARGE SCALE GENOMIC DNA]</scope>
    <source>
        <strain evidence="1 2">DSM 12744</strain>
    </source>
</reference>
<dbReference type="PATRIC" id="fig|1423792.3.peg.2644"/>
<gene>
    <name evidence="1" type="ORF">FD09_GL002593</name>
</gene>
<dbReference type="STRING" id="1423792.FD09_GL002593"/>
<keyword evidence="2" id="KW-1185">Reference proteome</keyword>
<dbReference type="EMBL" id="AZEC01000005">
    <property type="protein sequence ID" value="KRL13053.1"/>
    <property type="molecule type" value="Genomic_DNA"/>
</dbReference>
<accession>A0A0R1MXZ6</accession>
<name>A0A0R1MXZ6_9LACO</name>
<organism evidence="1 2">
    <name type="scientific">Schleiferilactobacillus perolens DSM 12744</name>
    <dbReference type="NCBI Taxonomy" id="1423792"/>
    <lineage>
        <taxon>Bacteria</taxon>
        <taxon>Bacillati</taxon>
        <taxon>Bacillota</taxon>
        <taxon>Bacilli</taxon>
        <taxon>Lactobacillales</taxon>
        <taxon>Lactobacillaceae</taxon>
        <taxon>Schleiferilactobacillus</taxon>
    </lineage>
</organism>
<proteinExistence type="predicted"/>
<dbReference type="InterPro" id="IPR006448">
    <property type="entry name" value="Phage_term_ssu_P27"/>
</dbReference>
<evidence type="ECO:0000313" key="2">
    <source>
        <dbReference type="Proteomes" id="UP000051330"/>
    </source>
</evidence>
<evidence type="ECO:0000313" key="1">
    <source>
        <dbReference type="EMBL" id="KRL13053.1"/>
    </source>
</evidence>